<reference evidence="2" key="1">
    <citation type="submission" date="2011-02" db="EMBL/GenBank/DDBJ databases">
        <title>The genome of the leaf-cutting ant Acromyrmex echinatior suggests key adaptations to social evolution and fungus farming.</title>
        <authorList>
            <person name="Nygaard S."/>
            <person name="Zhang G."/>
        </authorList>
    </citation>
    <scope>NUCLEOTIDE SEQUENCE</scope>
</reference>
<dbReference type="Proteomes" id="UP000007755">
    <property type="component" value="Unassembled WGS sequence"/>
</dbReference>
<dbReference type="EMBL" id="GL888070">
    <property type="protein sequence ID" value="EGI68093.1"/>
    <property type="molecule type" value="Genomic_DNA"/>
</dbReference>
<feature type="region of interest" description="Disordered" evidence="1">
    <location>
        <begin position="28"/>
        <end position="50"/>
    </location>
</feature>
<protein>
    <submittedName>
        <fullName evidence="2">Uncharacterized protein</fullName>
    </submittedName>
</protein>
<evidence type="ECO:0000313" key="3">
    <source>
        <dbReference type="Proteomes" id="UP000007755"/>
    </source>
</evidence>
<evidence type="ECO:0000313" key="2">
    <source>
        <dbReference type="EMBL" id="EGI68093.1"/>
    </source>
</evidence>
<gene>
    <name evidence="2" type="ORF">G5I_03187</name>
</gene>
<sequence length="198" mass="21663">MNEAKEKWMPEIYCLGASTPYAYTWSDGRSETRTERLGPSKEKENFDGEGGMARLDLPGDTCGVDLVNTTSSIVEAKRLGLPSVIKSSLPNENNTNATKQSQSPKAKACCKEISHVKFLNASAIKCKCGEAECVAKPTASQVQLYKRLAALCLRVPRVCSARSCATLGRHPPESRIEDRGQASGRRERSEARPRRTAT</sequence>
<feature type="region of interest" description="Disordered" evidence="1">
    <location>
        <begin position="170"/>
        <end position="198"/>
    </location>
</feature>
<proteinExistence type="predicted"/>
<name>F4WCB3_ACREC</name>
<feature type="compositionally biased region" description="Basic and acidic residues" evidence="1">
    <location>
        <begin position="28"/>
        <end position="46"/>
    </location>
</feature>
<accession>F4WCB3</accession>
<dbReference type="AlphaFoldDB" id="F4WCB3"/>
<dbReference type="InParanoid" id="F4WCB3"/>
<keyword evidence="3" id="KW-1185">Reference proteome</keyword>
<evidence type="ECO:0000256" key="1">
    <source>
        <dbReference type="SAM" id="MobiDB-lite"/>
    </source>
</evidence>
<organism evidence="3">
    <name type="scientific">Acromyrmex echinatior</name>
    <name type="common">Panamanian leafcutter ant</name>
    <name type="synonym">Acromyrmex octospinosus echinatior</name>
    <dbReference type="NCBI Taxonomy" id="103372"/>
    <lineage>
        <taxon>Eukaryota</taxon>
        <taxon>Metazoa</taxon>
        <taxon>Ecdysozoa</taxon>
        <taxon>Arthropoda</taxon>
        <taxon>Hexapoda</taxon>
        <taxon>Insecta</taxon>
        <taxon>Pterygota</taxon>
        <taxon>Neoptera</taxon>
        <taxon>Endopterygota</taxon>
        <taxon>Hymenoptera</taxon>
        <taxon>Apocrita</taxon>
        <taxon>Aculeata</taxon>
        <taxon>Formicoidea</taxon>
        <taxon>Formicidae</taxon>
        <taxon>Myrmicinae</taxon>
        <taxon>Acromyrmex</taxon>
    </lineage>
</organism>